<sequence>MYILIPVLTLPDFADFCDPDLCLLSDYSEISFLPPTLTYYCYYNFVFGISAPFLFFSGVCTYVSVQDNNLIPIAWK</sequence>
<dbReference type="Proteomes" id="UP000694892">
    <property type="component" value="Chromosome 5L"/>
</dbReference>
<keyword evidence="1" id="KW-0812">Transmembrane</keyword>
<keyword evidence="1" id="KW-0472">Membrane</keyword>
<organism evidence="2 3">
    <name type="scientific">Xenopus laevis</name>
    <name type="common">African clawed frog</name>
    <dbReference type="NCBI Taxonomy" id="8355"/>
    <lineage>
        <taxon>Eukaryota</taxon>
        <taxon>Metazoa</taxon>
        <taxon>Chordata</taxon>
        <taxon>Craniata</taxon>
        <taxon>Vertebrata</taxon>
        <taxon>Euteleostomi</taxon>
        <taxon>Amphibia</taxon>
        <taxon>Batrachia</taxon>
        <taxon>Anura</taxon>
        <taxon>Pipoidea</taxon>
        <taxon>Pipidae</taxon>
        <taxon>Xenopodinae</taxon>
        <taxon>Xenopus</taxon>
        <taxon>Xenopus</taxon>
    </lineage>
</organism>
<dbReference type="EMBL" id="CM004474">
    <property type="protein sequence ID" value="OCT80763.1"/>
    <property type="molecule type" value="Genomic_DNA"/>
</dbReference>
<evidence type="ECO:0000256" key="1">
    <source>
        <dbReference type="SAM" id="Phobius"/>
    </source>
</evidence>
<evidence type="ECO:0000313" key="2">
    <source>
        <dbReference type="EMBL" id="OCT80763.1"/>
    </source>
</evidence>
<keyword evidence="1" id="KW-1133">Transmembrane helix</keyword>
<reference evidence="3" key="1">
    <citation type="journal article" date="2016" name="Nature">
        <title>Genome evolution in the allotetraploid frog Xenopus laevis.</title>
        <authorList>
            <person name="Session A.M."/>
            <person name="Uno Y."/>
            <person name="Kwon T."/>
            <person name="Chapman J.A."/>
            <person name="Toyoda A."/>
            <person name="Takahashi S."/>
            <person name="Fukui A."/>
            <person name="Hikosaka A."/>
            <person name="Suzuki A."/>
            <person name="Kondo M."/>
            <person name="van Heeringen S.J."/>
            <person name="Quigley I."/>
            <person name="Heinz S."/>
            <person name="Ogino H."/>
            <person name="Ochi H."/>
            <person name="Hellsten U."/>
            <person name="Lyons J.B."/>
            <person name="Simakov O."/>
            <person name="Putnam N."/>
            <person name="Stites J."/>
            <person name="Kuroki Y."/>
            <person name="Tanaka T."/>
            <person name="Michiue T."/>
            <person name="Watanabe M."/>
            <person name="Bogdanovic O."/>
            <person name="Lister R."/>
            <person name="Georgiou G."/>
            <person name="Paranjpe S.S."/>
            <person name="van Kruijsbergen I."/>
            <person name="Shu S."/>
            <person name="Carlson J."/>
            <person name="Kinoshita T."/>
            <person name="Ohta Y."/>
            <person name="Mawaribuchi S."/>
            <person name="Jenkins J."/>
            <person name="Grimwood J."/>
            <person name="Schmutz J."/>
            <person name="Mitros T."/>
            <person name="Mozaffari S.V."/>
            <person name="Suzuki Y."/>
            <person name="Haramoto Y."/>
            <person name="Yamamoto T.S."/>
            <person name="Takagi C."/>
            <person name="Heald R."/>
            <person name="Miller K."/>
            <person name="Haudenschild C."/>
            <person name="Kitzman J."/>
            <person name="Nakayama T."/>
            <person name="Izutsu Y."/>
            <person name="Robert J."/>
            <person name="Fortriede J."/>
            <person name="Burns K."/>
            <person name="Lotay V."/>
            <person name="Karimi K."/>
            <person name="Yasuoka Y."/>
            <person name="Dichmann D.S."/>
            <person name="Flajnik M.F."/>
            <person name="Houston D.W."/>
            <person name="Shendure J."/>
            <person name="DuPasquier L."/>
            <person name="Vize P.D."/>
            <person name="Zorn A.M."/>
            <person name="Ito M."/>
            <person name="Marcotte E.M."/>
            <person name="Wallingford J.B."/>
            <person name="Ito Y."/>
            <person name="Asashima M."/>
            <person name="Ueno N."/>
            <person name="Matsuda Y."/>
            <person name="Veenstra G.J."/>
            <person name="Fujiyama A."/>
            <person name="Harland R.M."/>
            <person name="Taira M."/>
            <person name="Rokhsar D.S."/>
        </authorList>
    </citation>
    <scope>NUCLEOTIDE SEQUENCE [LARGE SCALE GENOMIC DNA]</scope>
    <source>
        <strain evidence="3">J</strain>
    </source>
</reference>
<protein>
    <submittedName>
        <fullName evidence="2">Uncharacterized protein</fullName>
    </submittedName>
</protein>
<accession>A0A974HK36</accession>
<feature type="transmembrane region" description="Helical" evidence="1">
    <location>
        <begin position="42"/>
        <end position="65"/>
    </location>
</feature>
<name>A0A974HK36_XENLA</name>
<gene>
    <name evidence="2" type="ORF">XELAEV_18027575mg</name>
</gene>
<proteinExistence type="predicted"/>
<dbReference type="AlphaFoldDB" id="A0A974HK36"/>
<evidence type="ECO:0000313" key="3">
    <source>
        <dbReference type="Proteomes" id="UP000694892"/>
    </source>
</evidence>